<name>A0A8C9IIB9_9PRIM</name>
<organism evidence="1 2">
    <name type="scientific">Piliocolobus tephrosceles</name>
    <name type="common">Ugandan red Colobus</name>
    <dbReference type="NCBI Taxonomy" id="591936"/>
    <lineage>
        <taxon>Eukaryota</taxon>
        <taxon>Metazoa</taxon>
        <taxon>Chordata</taxon>
        <taxon>Craniata</taxon>
        <taxon>Vertebrata</taxon>
        <taxon>Euteleostomi</taxon>
        <taxon>Mammalia</taxon>
        <taxon>Eutheria</taxon>
        <taxon>Euarchontoglires</taxon>
        <taxon>Primates</taxon>
        <taxon>Haplorrhini</taxon>
        <taxon>Catarrhini</taxon>
        <taxon>Cercopithecidae</taxon>
        <taxon>Colobinae</taxon>
        <taxon>Piliocolobus</taxon>
    </lineage>
</organism>
<dbReference type="Ensembl" id="ENSPTET00000050846.1">
    <property type="protein sequence ID" value="ENSPTEP00000037608.1"/>
    <property type="gene ID" value="ENSPTEG00000035147.1"/>
</dbReference>
<sequence length="116" mass="12683">WSRSPDLVICPSQPPKVTLTWSPSVGPSPKLSSALCTPSHWPAPIPSSCCSTQGLQILQAQLDYMKVCIKNIGSKKMVTVRPNDTWSSPWPSCASWFSWEGPCLICSSVFCPELCI</sequence>
<dbReference type="AlphaFoldDB" id="A0A8C9IIB9"/>
<accession>A0A8C9IIB9</accession>
<protein>
    <submittedName>
        <fullName evidence="1">Uncharacterized protein</fullName>
    </submittedName>
</protein>
<reference evidence="1" key="1">
    <citation type="submission" date="2025-08" db="UniProtKB">
        <authorList>
            <consortium name="Ensembl"/>
        </authorList>
    </citation>
    <scope>IDENTIFICATION</scope>
</reference>
<reference evidence="1" key="2">
    <citation type="submission" date="2025-09" db="UniProtKB">
        <authorList>
            <consortium name="Ensembl"/>
        </authorList>
    </citation>
    <scope>IDENTIFICATION</scope>
</reference>
<dbReference type="Proteomes" id="UP000694416">
    <property type="component" value="Unplaced"/>
</dbReference>
<proteinExistence type="predicted"/>
<evidence type="ECO:0000313" key="1">
    <source>
        <dbReference type="Ensembl" id="ENSPTEP00000037608.1"/>
    </source>
</evidence>
<evidence type="ECO:0000313" key="2">
    <source>
        <dbReference type="Proteomes" id="UP000694416"/>
    </source>
</evidence>
<keyword evidence="2" id="KW-1185">Reference proteome</keyword>